<dbReference type="EMBL" id="MHKO01000053">
    <property type="protein sequence ID" value="OGY91083.1"/>
    <property type="molecule type" value="Genomic_DNA"/>
</dbReference>
<dbReference type="GO" id="GO:0016301">
    <property type="term" value="F:kinase activity"/>
    <property type="evidence" value="ECO:0007669"/>
    <property type="project" value="InterPro"/>
</dbReference>
<dbReference type="Gene3D" id="3.50.30.10">
    <property type="entry name" value="Phosphohistidine domain"/>
    <property type="match status" value="1"/>
</dbReference>
<proteinExistence type="predicted"/>
<dbReference type="PANTHER" id="PTHR43615">
    <property type="entry name" value="PHOSPHOENOLPYRUVATE SYNTHASE-RELATED"/>
    <property type="match status" value="1"/>
</dbReference>
<organism evidence="3 4">
    <name type="scientific">Candidatus Komeilibacteria bacterium RIFCSPLOWO2_02_FULL_48_11</name>
    <dbReference type="NCBI Taxonomy" id="1798553"/>
    <lineage>
        <taxon>Bacteria</taxon>
        <taxon>Candidatus Komeiliibacteriota</taxon>
    </lineage>
</organism>
<feature type="domain" description="Pyruvate phosphate dikinase AMP/ATP-binding" evidence="2">
    <location>
        <begin position="72"/>
        <end position="179"/>
    </location>
</feature>
<feature type="domain" description="PEP-utilising enzyme mobile" evidence="1">
    <location>
        <begin position="611"/>
        <end position="679"/>
    </location>
</feature>
<feature type="domain" description="Pyruvate phosphate dikinase AMP/ATP-binding" evidence="2">
    <location>
        <begin position="194"/>
        <end position="236"/>
    </location>
</feature>
<dbReference type="STRING" id="1798553.A3H70_04290"/>
<protein>
    <recommendedName>
        <fullName evidence="5">PEP-utilising enzyme mobile domain-containing protein</fullName>
    </recommendedName>
</protein>
<dbReference type="Pfam" id="PF00391">
    <property type="entry name" value="PEP-utilizers"/>
    <property type="match status" value="1"/>
</dbReference>
<dbReference type="Gene3D" id="3.30.470.20">
    <property type="entry name" value="ATP-grasp fold, B domain"/>
    <property type="match status" value="1"/>
</dbReference>
<dbReference type="AlphaFoldDB" id="A0A1G2BPQ2"/>
<gene>
    <name evidence="3" type="ORF">A3H70_04290</name>
</gene>
<dbReference type="PANTHER" id="PTHR43615:SF1">
    <property type="entry name" value="PPDK_N DOMAIN-CONTAINING PROTEIN"/>
    <property type="match status" value="1"/>
</dbReference>
<evidence type="ECO:0000259" key="1">
    <source>
        <dbReference type="Pfam" id="PF00391"/>
    </source>
</evidence>
<sequence length="686" mass="78468">MIIDVASIEKYKGYLGGKTLKLKDLLHLGLNVPRFVAIPSTSVAKIIGQNGQINEAEANNIAQEIIKILKVGAYAVRSSALIEDSYQESFAGQFQTKINIPENGLSAAISEVAKQAHDFLKGKIEKFSIIIQEYIEPDFSGVAFTRDPLGGREMTVEFHLGKGEDLVSGKIKPEKIKLFWNSEIKKLPLPKFKEAVEKFKKIEAYYQFPQDVEWCVKGDAWYFLQTRPITSITKIQYQQSLYLDEILPRGQNFYFEKTEISEIAARPTEFTLGLLQKIYGPGGSVYQVYKKYNVDYEPRNFIKIFGNELLCNKEEEIKTLLPSYSYLGTKDLWPKFRTSFGFIRTIKNLYNLHKIRLENFQEIFNNLRSKIEENYDQEIFLNSLSRFLENYRAIFEANLLSQMAVKKLAIIIKKDKNINLASILSFGWKIAPELSKLEINASPEELIGNSLEISDESKFLGPTDYNEQDTKIFDAWWAPLSAWKKKALEPIIKNALIYNRLRETGRWLVVKEISAFRRFLSKAANEKKFKNPMDIYFAKLDEIINNQIFEQTCQTRKNKYSQYSKFNIPKTLTNIIMATENRLLLGVSPGIAKGILVEESDISDVKHQNIEVILYVKILSPDLVKYFSKIKGIISEEGGLLSHLAIIAREQKIPVIVNYNLRDNAIELGSLIGINGGSGEIKKIQL</sequence>
<reference evidence="3 4" key="1">
    <citation type="journal article" date="2016" name="Nat. Commun.">
        <title>Thousands of microbial genomes shed light on interconnected biogeochemical processes in an aquifer system.</title>
        <authorList>
            <person name="Anantharaman K."/>
            <person name="Brown C.T."/>
            <person name="Hug L.A."/>
            <person name="Sharon I."/>
            <person name="Castelle C.J."/>
            <person name="Probst A.J."/>
            <person name="Thomas B.C."/>
            <person name="Singh A."/>
            <person name="Wilkins M.J."/>
            <person name="Karaoz U."/>
            <person name="Brodie E.L."/>
            <person name="Williams K.H."/>
            <person name="Hubbard S.S."/>
            <person name="Banfield J.F."/>
        </authorList>
    </citation>
    <scope>NUCLEOTIDE SEQUENCE [LARGE SCALE GENOMIC DNA]</scope>
</reference>
<accession>A0A1G2BPQ2</accession>
<dbReference type="InterPro" id="IPR036637">
    <property type="entry name" value="Phosphohistidine_dom_sf"/>
</dbReference>
<name>A0A1G2BPQ2_9BACT</name>
<dbReference type="GO" id="GO:0005524">
    <property type="term" value="F:ATP binding"/>
    <property type="evidence" value="ECO:0007669"/>
    <property type="project" value="InterPro"/>
</dbReference>
<dbReference type="InterPro" id="IPR051549">
    <property type="entry name" value="PEP_Utilizing_Enz"/>
</dbReference>
<dbReference type="InterPro" id="IPR002192">
    <property type="entry name" value="PPDK_AMP/ATP-bd"/>
</dbReference>
<evidence type="ECO:0000259" key="2">
    <source>
        <dbReference type="Pfam" id="PF01326"/>
    </source>
</evidence>
<evidence type="ECO:0000313" key="4">
    <source>
        <dbReference type="Proteomes" id="UP000178109"/>
    </source>
</evidence>
<dbReference type="InterPro" id="IPR008279">
    <property type="entry name" value="PEP-util_enz_mobile_dom"/>
</dbReference>
<dbReference type="SUPFAM" id="SSF52009">
    <property type="entry name" value="Phosphohistidine domain"/>
    <property type="match status" value="1"/>
</dbReference>
<dbReference type="SUPFAM" id="SSF56059">
    <property type="entry name" value="Glutathione synthetase ATP-binding domain-like"/>
    <property type="match status" value="1"/>
</dbReference>
<dbReference type="InterPro" id="IPR013815">
    <property type="entry name" value="ATP_grasp_subdomain_1"/>
</dbReference>
<dbReference type="Proteomes" id="UP000178109">
    <property type="component" value="Unassembled WGS sequence"/>
</dbReference>
<comment type="caution">
    <text evidence="3">The sequence shown here is derived from an EMBL/GenBank/DDBJ whole genome shotgun (WGS) entry which is preliminary data.</text>
</comment>
<dbReference type="Gene3D" id="3.30.1490.20">
    <property type="entry name" value="ATP-grasp fold, A domain"/>
    <property type="match status" value="1"/>
</dbReference>
<dbReference type="Pfam" id="PF01326">
    <property type="entry name" value="PPDK_N"/>
    <property type="match status" value="2"/>
</dbReference>
<evidence type="ECO:0008006" key="5">
    <source>
        <dbReference type="Google" id="ProtNLM"/>
    </source>
</evidence>
<evidence type="ECO:0000313" key="3">
    <source>
        <dbReference type="EMBL" id="OGY91083.1"/>
    </source>
</evidence>